<dbReference type="Pfam" id="PF05685">
    <property type="entry name" value="Uma2"/>
    <property type="match status" value="1"/>
</dbReference>
<dbReference type="PANTHER" id="PTHR36558">
    <property type="entry name" value="GLR1098 PROTEIN"/>
    <property type="match status" value="1"/>
</dbReference>
<feature type="domain" description="Putative restriction endonuclease" evidence="1">
    <location>
        <begin position="11"/>
        <end position="168"/>
    </location>
</feature>
<dbReference type="GO" id="GO:0004519">
    <property type="term" value="F:endonuclease activity"/>
    <property type="evidence" value="ECO:0007669"/>
    <property type="project" value="UniProtKB-KW"/>
</dbReference>
<organism evidence="2 3">
    <name type="scientific">Endozoicomonas euniceicola</name>
    <dbReference type="NCBI Taxonomy" id="1234143"/>
    <lineage>
        <taxon>Bacteria</taxon>
        <taxon>Pseudomonadati</taxon>
        <taxon>Pseudomonadota</taxon>
        <taxon>Gammaproteobacteria</taxon>
        <taxon>Oceanospirillales</taxon>
        <taxon>Endozoicomonadaceae</taxon>
        <taxon>Endozoicomonas</taxon>
    </lineage>
</organism>
<dbReference type="InterPro" id="IPR008538">
    <property type="entry name" value="Uma2"/>
</dbReference>
<keyword evidence="3" id="KW-1185">Reference proteome</keyword>
<dbReference type="Proteomes" id="UP001163255">
    <property type="component" value="Chromosome"/>
</dbReference>
<dbReference type="SUPFAM" id="SSF52980">
    <property type="entry name" value="Restriction endonuclease-like"/>
    <property type="match status" value="1"/>
</dbReference>
<dbReference type="EMBL" id="CP103300">
    <property type="protein sequence ID" value="UYM18520.1"/>
    <property type="molecule type" value="Genomic_DNA"/>
</dbReference>
<gene>
    <name evidence="2" type="ORF">NX720_11660</name>
</gene>
<reference evidence="2" key="1">
    <citation type="submission" date="2022-10" db="EMBL/GenBank/DDBJ databases">
        <title>Completed Genome Sequence of two octocoral isolated bacterium, Endozoicomonas euniceicola EF212T and Endozoicomonas gorgoniicola PS125T.</title>
        <authorList>
            <person name="Chiou Y.-J."/>
            <person name="Chen Y.-H."/>
        </authorList>
    </citation>
    <scope>NUCLEOTIDE SEQUENCE</scope>
    <source>
        <strain evidence="2">EF212</strain>
    </source>
</reference>
<dbReference type="InterPro" id="IPR012296">
    <property type="entry name" value="Nuclease_put_TT1808"/>
</dbReference>
<dbReference type="Gene3D" id="3.90.1570.10">
    <property type="entry name" value="tt1808, chain A"/>
    <property type="match status" value="1"/>
</dbReference>
<dbReference type="InterPro" id="IPR011335">
    <property type="entry name" value="Restrct_endonuc-II-like"/>
</dbReference>
<keyword evidence="2" id="KW-0540">Nuclease</keyword>
<evidence type="ECO:0000259" key="1">
    <source>
        <dbReference type="Pfam" id="PF05685"/>
    </source>
</evidence>
<dbReference type="RefSeq" id="WP_262601281.1">
    <property type="nucleotide sequence ID" value="NZ_CP103300.1"/>
</dbReference>
<keyword evidence="2" id="KW-0378">Hydrolase</keyword>
<dbReference type="CDD" id="cd06260">
    <property type="entry name" value="DUF820-like"/>
    <property type="match status" value="1"/>
</dbReference>
<keyword evidence="2" id="KW-0255">Endonuclease</keyword>
<evidence type="ECO:0000313" key="2">
    <source>
        <dbReference type="EMBL" id="UYM18520.1"/>
    </source>
</evidence>
<dbReference type="PANTHER" id="PTHR36558:SF1">
    <property type="entry name" value="RESTRICTION ENDONUCLEASE DOMAIN-CONTAINING PROTEIN-RELATED"/>
    <property type="match status" value="1"/>
</dbReference>
<name>A0ABY6H0F6_9GAMM</name>
<sequence>MAEPLNFLEPDAYLEVEQKSDIKHEYVNGLTVAMAGASRRHNLLTLALASMLRSHLRGTGCQTFASDMKVNASHKGNNIFYYPDVMVSCNQKSNNNYVEDHPQIIIEVLSPSTEARDRMEKLAAYTAIPGLKEYVLVHQDKIAVDIYQSTSAGWEVIRLTHEQEVAHLVSIDFSATLQEIYGDVVGVL</sequence>
<accession>A0ABY6H0F6</accession>
<proteinExistence type="predicted"/>
<evidence type="ECO:0000313" key="3">
    <source>
        <dbReference type="Proteomes" id="UP001163255"/>
    </source>
</evidence>
<protein>
    <submittedName>
        <fullName evidence="2">Uma2 family endonuclease</fullName>
    </submittedName>
</protein>